<dbReference type="Gene3D" id="2.30.30.60">
    <property type="match status" value="1"/>
</dbReference>
<reference evidence="11 12" key="1">
    <citation type="submission" date="2016-10" db="EMBL/GenBank/DDBJ databases">
        <authorList>
            <person name="de Groot N.N."/>
        </authorList>
    </citation>
    <scope>NUCLEOTIDE SEQUENCE [LARGE SCALE GENOMIC DNA]</scope>
    <source>
        <strain evidence="11 12">DSM 23581</strain>
    </source>
</reference>
<dbReference type="AlphaFoldDB" id="A0A1H3WYS5"/>
<dbReference type="STRING" id="908615.SAMN05421540_102184"/>
<sequence length="311" mass="35224">MQDSKKETEFIDQTKNVWSSFYDKISNWINSFIDSLPNLIIAIVVFILFLLAAKYIGRLATRIFKRHKTELSLQLVMVKIIKVVIVLVGFFVMLGILNLDTVLTTILAGAGVVGLAVGLALQTSLNNTFSGVIISFIKNIKIGDWIRTHNHAGHVIEVNLRSVVIKTAANTHVMVPNSKIVESVFENLSSTKRGRITIKSRVSFDSDLDQAEKLVKKVLADNFKQSGNEEIEFFYTEFGTSSIQFITRFWTNIVNQKDIYTAQHKAIVLIKKALDKENINIPYPIRSLDFNKSNFPKETLKIEQKDSKKEN</sequence>
<keyword evidence="5 7" id="KW-1133">Transmembrane helix</keyword>
<dbReference type="InterPro" id="IPR049278">
    <property type="entry name" value="MS_channel_C"/>
</dbReference>
<dbReference type="InterPro" id="IPR011014">
    <property type="entry name" value="MscS_channel_TM-2"/>
</dbReference>
<evidence type="ECO:0000256" key="6">
    <source>
        <dbReference type="ARBA" id="ARBA00023136"/>
    </source>
</evidence>
<dbReference type="InterPro" id="IPR011066">
    <property type="entry name" value="MscS_channel_C_sf"/>
</dbReference>
<comment type="similarity">
    <text evidence="2">Belongs to the MscS (TC 1.A.23) family.</text>
</comment>
<dbReference type="GO" id="GO:0008381">
    <property type="term" value="F:mechanosensitive monoatomic ion channel activity"/>
    <property type="evidence" value="ECO:0007669"/>
    <property type="project" value="InterPro"/>
</dbReference>
<evidence type="ECO:0000259" key="8">
    <source>
        <dbReference type="Pfam" id="PF00924"/>
    </source>
</evidence>
<accession>A0A1H3WYS5</accession>
<proteinExistence type="inferred from homology"/>
<dbReference type="Pfam" id="PF21082">
    <property type="entry name" value="MS_channel_3rd"/>
    <property type="match status" value="1"/>
</dbReference>
<feature type="domain" description="Mechanosensitive ion channel MscS C-terminal" evidence="9">
    <location>
        <begin position="201"/>
        <end position="281"/>
    </location>
</feature>
<evidence type="ECO:0000259" key="9">
    <source>
        <dbReference type="Pfam" id="PF21082"/>
    </source>
</evidence>
<dbReference type="InterPro" id="IPR010920">
    <property type="entry name" value="LSM_dom_sf"/>
</dbReference>
<dbReference type="InterPro" id="IPR023408">
    <property type="entry name" value="MscS_beta-dom_sf"/>
</dbReference>
<feature type="transmembrane region" description="Helical" evidence="7">
    <location>
        <begin position="36"/>
        <end position="56"/>
    </location>
</feature>
<evidence type="ECO:0000313" key="12">
    <source>
        <dbReference type="Proteomes" id="UP000198820"/>
    </source>
</evidence>
<dbReference type="EMBL" id="FNQF01000002">
    <property type="protein sequence ID" value="SDZ92100.1"/>
    <property type="molecule type" value="Genomic_DNA"/>
</dbReference>
<feature type="domain" description="Mechanosensitive ion channel MscS" evidence="8">
    <location>
        <begin position="124"/>
        <end position="189"/>
    </location>
</feature>
<dbReference type="InterPro" id="IPR006685">
    <property type="entry name" value="MscS_channel_2nd"/>
</dbReference>
<organism evidence="11 12">
    <name type="scientific">Psychroflexus halocasei</name>
    <dbReference type="NCBI Taxonomy" id="908615"/>
    <lineage>
        <taxon>Bacteria</taxon>
        <taxon>Pseudomonadati</taxon>
        <taxon>Bacteroidota</taxon>
        <taxon>Flavobacteriia</taxon>
        <taxon>Flavobacteriales</taxon>
        <taxon>Flavobacteriaceae</taxon>
        <taxon>Psychroflexus</taxon>
    </lineage>
</organism>
<name>A0A1H3WYS5_9FLAO</name>
<evidence type="ECO:0000259" key="10">
    <source>
        <dbReference type="Pfam" id="PF21088"/>
    </source>
</evidence>
<evidence type="ECO:0000256" key="1">
    <source>
        <dbReference type="ARBA" id="ARBA00004651"/>
    </source>
</evidence>
<dbReference type="InterPro" id="IPR045275">
    <property type="entry name" value="MscS_archaea/bacteria_type"/>
</dbReference>
<evidence type="ECO:0000256" key="2">
    <source>
        <dbReference type="ARBA" id="ARBA00008017"/>
    </source>
</evidence>
<gene>
    <name evidence="11" type="ORF">SAMN05421540_102184</name>
</gene>
<dbReference type="SUPFAM" id="SSF82861">
    <property type="entry name" value="Mechanosensitive channel protein MscS (YggB), transmembrane region"/>
    <property type="match status" value="1"/>
</dbReference>
<keyword evidence="12" id="KW-1185">Reference proteome</keyword>
<keyword evidence="6 7" id="KW-0472">Membrane</keyword>
<comment type="subcellular location">
    <subcellularLocation>
        <location evidence="1">Cell membrane</location>
        <topology evidence="1">Multi-pass membrane protein</topology>
    </subcellularLocation>
</comment>
<dbReference type="InterPro" id="IPR049142">
    <property type="entry name" value="MS_channel_1st"/>
</dbReference>
<dbReference type="PANTHER" id="PTHR30221">
    <property type="entry name" value="SMALL-CONDUCTANCE MECHANOSENSITIVE CHANNEL"/>
    <property type="match status" value="1"/>
</dbReference>
<dbReference type="SUPFAM" id="SSF50182">
    <property type="entry name" value="Sm-like ribonucleoproteins"/>
    <property type="match status" value="1"/>
</dbReference>
<dbReference type="PANTHER" id="PTHR30221:SF1">
    <property type="entry name" value="SMALL-CONDUCTANCE MECHANOSENSITIVE CHANNEL"/>
    <property type="match status" value="1"/>
</dbReference>
<evidence type="ECO:0000256" key="3">
    <source>
        <dbReference type="ARBA" id="ARBA00022475"/>
    </source>
</evidence>
<evidence type="ECO:0000256" key="5">
    <source>
        <dbReference type="ARBA" id="ARBA00022989"/>
    </source>
</evidence>
<evidence type="ECO:0000313" key="11">
    <source>
        <dbReference type="EMBL" id="SDZ92100.1"/>
    </source>
</evidence>
<dbReference type="GO" id="GO:0005886">
    <property type="term" value="C:plasma membrane"/>
    <property type="evidence" value="ECO:0007669"/>
    <property type="project" value="UniProtKB-SubCell"/>
</dbReference>
<dbReference type="RefSeq" id="WP_093239308.1">
    <property type="nucleotide sequence ID" value="NZ_FNQF01000002.1"/>
</dbReference>
<dbReference type="Pfam" id="PF21088">
    <property type="entry name" value="MS_channel_1st"/>
    <property type="match status" value="1"/>
</dbReference>
<evidence type="ECO:0000256" key="7">
    <source>
        <dbReference type="SAM" id="Phobius"/>
    </source>
</evidence>
<keyword evidence="4 7" id="KW-0812">Transmembrane</keyword>
<keyword evidence="3" id="KW-1003">Cell membrane</keyword>
<dbReference type="InterPro" id="IPR008910">
    <property type="entry name" value="MSC_TM_helix"/>
</dbReference>
<dbReference type="SUPFAM" id="SSF82689">
    <property type="entry name" value="Mechanosensitive channel protein MscS (YggB), C-terminal domain"/>
    <property type="match status" value="1"/>
</dbReference>
<dbReference type="Proteomes" id="UP000198820">
    <property type="component" value="Unassembled WGS sequence"/>
</dbReference>
<evidence type="ECO:0000256" key="4">
    <source>
        <dbReference type="ARBA" id="ARBA00022692"/>
    </source>
</evidence>
<dbReference type="Gene3D" id="3.30.70.100">
    <property type="match status" value="1"/>
</dbReference>
<feature type="transmembrane region" description="Helical" evidence="7">
    <location>
        <begin position="102"/>
        <end position="121"/>
    </location>
</feature>
<feature type="domain" description="Mechanosensitive ion channel transmembrane helices 2/3" evidence="10">
    <location>
        <begin position="79"/>
        <end position="122"/>
    </location>
</feature>
<protein>
    <submittedName>
        <fullName evidence="11">Small conductance mechanosensitive channel</fullName>
    </submittedName>
</protein>
<dbReference type="Pfam" id="PF00924">
    <property type="entry name" value="MS_channel_2nd"/>
    <property type="match status" value="1"/>
</dbReference>
<dbReference type="Pfam" id="PF05552">
    <property type="entry name" value="MS_channel_1st_1"/>
    <property type="match status" value="1"/>
</dbReference>
<dbReference type="Gene3D" id="1.10.287.1260">
    <property type="match status" value="1"/>
</dbReference>
<feature type="transmembrane region" description="Helical" evidence="7">
    <location>
        <begin position="76"/>
        <end position="96"/>
    </location>
</feature>